<protein>
    <recommendedName>
        <fullName evidence="7">MalT-like TPR region domain-containing protein</fullName>
    </recommendedName>
</protein>
<dbReference type="EMBL" id="CP084166">
    <property type="protein sequence ID" value="UJG41342.1"/>
    <property type="molecule type" value="Genomic_DNA"/>
</dbReference>
<accession>A0A9Y1BM78</accession>
<dbReference type="PANTHER" id="PTHR46630">
    <property type="entry name" value="TETRATRICOPEPTIDE REPEAT PROTEIN 29"/>
    <property type="match status" value="1"/>
</dbReference>
<evidence type="ECO:0000256" key="2">
    <source>
        <dbReference type="ARBA" id="ARBA00022490"/>
    </source>
</evidence>
<dbReference type="AlphaFoldDB" id="A0A9Y1BM78"/>
<dbReference type="Proteomes" id="UP001201020">
    <property type="component" value="Chromosome"/>
</dbReference>
<evidence type="ECO:0000256" key="3">
    <source>
        <dbReference type="ARBA" id="ARBA00022737"/>
    </source>
</evidence>
<dbReference type="Pfam" id="PF13181">
    <property type="entry name" value="TPR_8"/>
    <property type="match status" value="1"/>
</dbReference>
<reference evidence="6" key="1">
    <citation type="journal article" date="2022" name="Nat. Microbiol.">
        <title>Unique mobile elements and scalable gene flow at the prokaryote-eukaryote boundary revealed by circularized Asgard archaea genomes.</title>
        <authorList>
            <person name="Wu F."/>
            <person name="Speth D.R."/>
            <person name="Philosof A."/>
            <person name="Cremiere A."/>
            <person name="Narayanan A."/>
            <person name="Barco R.A."/>
            <person name="Connon S.A."/>
            <person name="Amend J.P."/>
            <person name="Antoshechkin I.A."/>
            <person name="Orphan V.J."/>
        </authorList>
    </citation>
    <scope>NUCLEOTIDE SEQUENCE</scope>
    <source>
        <strain evidence="6">PM71</strain>
    </source>
</reference>
<evidence type="ECO:0000256" key="5">
    <source>
        <dbReference type="PROSITE-ProRule" id="PRU00339"/>
    </source>
</evidence>
<gene>
    <name evidence="6" type="ORF">K9W45_02505</name>
</gene>
<dbReference type="SUPFAM" id="SSF48452">
    <property type="entry name" value="TPR-like"/>
    <property type="match status" value="1"/>
</dbReference>
<evidence type="ECO:0000256" key="1">
    <source>
        <dbReference type="ARBA" id="ARBA00004496"/>
    </source>
</evidence>
<evidence type="ECO:0000256" key="4">
    <source>
        <dbReference type="ARBA" id="ARBA00022803"/>
    </source>
</evidence>
<keyword evidence="4 5" id="KW-0802">TPR repeat</keyword>
<keyword evidence="2" id="KW-0963">Cytoplasm</keyword>
<proteinExistence type="predicted"/>
<dbReference type="InterPro" id="IPR051476">
    <property type="entry name" value="Bac_ResReg_Asp_Phosphatase"/>
</dbReference>
<keyword evidence="3" id="KW-0677">Repeat</keyword>
<dbReference type="PANTHER" id="PTHR46630:SF1">
    <property type="entry name" value="TETRATRICOPEPTIDE REPEAT PROTEIN 29"/>
    <property type="match status" value="1"/>
</dbReference>
<comment type="subcellular location">
    <subcellularLocation>
        <location evidence="1">Cytoplasm</location>
    </subcellularLocation>
</comment>
<sequence length="641" mass="74779">MIDFIENEKILDSTKYSEIITQINNHEEERKQPSIEKRSLLNHKVETAYEFGKVEDCKVFGLQLLSYLENEKELMANDFYVYYYLIEVFSLLLSQNKKSEEILLHFKKTKSKVIKKDKNEVNAIFNLCQALLVIYKDLPRALNLVKKSLQLVKEKNETKIYAFLKYREGKINAQKGNLNQSLACFEECLVYGEFLNSKQIINNTLISIGEIYRLKGNLNKAVELYNDALINYQEKENIFGISQVFNNIGIVYFSKGEFNLALDFFDKSINYAKLVKFNYIIAESTYYLTKLHILLGQISKAQEYLKELKKLSRKEKNKFLSFYAKLTEASVLKERKRFVSQAKAISLLHSIIRTNEIYNEINIHAMLNLTEILLEELTIFNESEIIDELKDINIQLLKIAEMQISRSLLAEAYWLKGKINLIQLNLDEAQEDLLKAQEIAFSQGLDNLAQKISLEYDSIVREHNKWKAILNSDVSIKKRIEKTQVDTLVSQMIQRVSYELEVIEKDTPVMLLILNEHGIPLYSYNFSEEKYDSILFSGFLSALNNILKEVLATEGSIKQVEYHDYFLTFKNKEGIIFCYVFKGSSFTANKKIDNFVNNIGKFEELWHKLTSIPKTGKFFDKIEEKKIEDLIQDSFILTYIN</sequence>
<dbReference type="InterPro" id="IPR011990">
    <property type="entry name" value="TPR-like_helical_dom_sf"/>
</dbReference>
<organism evidence="6">
    <name type="scientific">Candidatus Heimdallarchaeum aukensis</name>
    <dbReference type="NCBI Taxonomy" id="2876573"/>
    <lineage>
        <taxon>Archaea</taxon>
        <taxon>Promethearchaeati</taxon>
        <taxon>Candidatus Heimdallarchaeota</taxon>
        <taxon>Candidatus Heimdallarchaeia (ex Rinke et al. 2021) (nom. nud.)</taxon>
        <taxon>Candidatus Heimdallarchaeales</taxon>
        <taxon>Candidatus Heimdallarchaeaceae</taxon>
        <taxon>Candidatus Heimdallarchaeum</taxon>
    </lineage>
</organism>
<dbReference type="SMART" id="SM00028">
    <property type="entry name" value="TPR"/>
    <property type="match status" value="5"/>
</dbReference>
<dbReference type="GO" id="GO:0005737">
    <property type="term" value="C:cytoplasm"/>
    <property type="evidence" value="ECO:0007669"/>
    <property type="project" value="UniProtKB-SubCell"/>
</dbReference>
<dbReference type="PROSITE" id="PS50005">
    <property type="entry name" value="TPR"/>
    <property type="match status" value="1"/>
</dbReference>
<dbReference type="Gene3D" id="1.25.40.10">
    <property type="entry name" value="Tetratricopeptide repeat domain"/>
    <property type="match status" value="1"/>
</dbReference>
<evidence type="ECO:0008006" key="7">
    <source>
        <dbReference type="Google" id="ProtNLM"/>
    </source>
</evidence>
<feature type="repeat" description="TPR" evidence="5">
    <location>
        <begin position="242"/>
        <end position="275"/>
    </location>
</feature>
<dbReference type="InterPro" id="IPR019734">
    <property type="entry name" value="TPR_rpt"/>
</dbReference>
<evidence type="ECO:0000313" key="6">
    <source>
        <dbReference type="EMBL" id="UJG41342.1"/>
    </source>
</evidence>
<name>A0A9Y1BM78_9ARCH</name>